<dbReference type="Proteomes" id="UP000755585">
    <property type="component" value="Unassembled WGS sequence"/>
</dbReference>
<dbReference type="InterPro" id="IPR011541">
    <property type="entry name" value="Ni/Co_transpt_high_affinity"/>
</dbReference>
<name>A0ABS4UND5_9ACTN</name>
<dbReference type="InterPro" id="IPR004688">
    <property type="entry name" value="Ni/Co_transpt"/>
</dbReference>
<comment type="caution">
    <text evidence="9">The sequence shown here is derived from an EMBL/GenBank/DDBJ whole genome shotgun (WGS) entry which is preliminary data.</text>
</comment>
<feature type="transmembrane region" description="Helical" evidence="8">
    <location>
        <begin position="235"/>
        <end position="255"/>
    </location>
</feature>
<keyword evidence="10" id="KW-1185">Reference proteome</keyword>
<keyword evidence="7 8" id="KW-0472">Membrane</keyword>
<proteinExistence type="inferred from homology"/>
<comment type="similarity">
    <text evidence="2">Belongs to the NiCoT transporter (TC 2.A.52) family.</text>
</comment>
<dbReference type="EMBL" id="JAGINT010000001">
    <property type="protein sequence ID" value="MBP2353163.1"/>
    <property type="molecule type" value="Genomic_DNA"/>
</dbReference>
<accession>A0ABS4UND5</accession>
<feature type="transmembrane region" description="Helical" evidence="8">
    <location>
        <begin position="89"/>
        <end position="114"/>
    </location>
</feature>
<evidence type="ECO:0000313" key="10">
    <source>
        <dbReference type="Proteomes" id="UP000755585"/>
    </source>
</evidence>
<keyword evidence="5 8" id="KW-0812">Transmembrane</keyword>
<protein>
    <submittedName>
        <fullName evidence="9">HoxN/HupN/NixA family high-affinity nickel-transporter</fullName>
    </submittedName>
</protein>
<feature type="transmembrane region" description="Helical" evidence="8">
    <location>
        <begin position="134"/>
        <end position="159"/>
    </location>
</feature>
<keyword evidence="6 8" id="KW-1133">Transmembrane helix</keyword>
<evidence type="ECO:0000256" key="7">
    <source>
        <dbReference type="ARBA" id="ARBA00023136"/>
    </source>
</evidence>
<keyword evidence="3" id="KW-0813">Transport</keyword>
<keyword evidence="4" id="KW-0533">Nickel</keyword>
<feature type="transmembrane region" description="Helical" evidence="8">
    <location>
        <begin position="275"/>
        <end position="295"/>
    </location>
</feature>
<evidence type="ECO:0000256" key="1">
    <source>
        <dbReference type="ARBA" id="ARBA00004127"/>
    </source>
</evidence>
<reference evidence="9 10" key="1">
    <citation type="submission" date="2021-03" db="EMBL/GenBank/DDBJ databases">
        <title>Sequencing the genomes of 1000 actinobacteria strains.</title>
        <authorList>
            <person name="Klenk H.-P."/>
        </authorList>
    </citation>
    <scope>NUCLEOTIDE SEQUENCE [LARGE SCALE GENOMIC DNA]</scope>
    <source>
        <strain evidence="9 10">DSM 18824</strain>
    </source>
</reference>
<evidence type="ECO:0000256" key="3">
    <source>
        <dbReference type="ARBA" id="ARBA00022448"/>
    </source>
</evidence>
<organism evidence="9 10">
    <name type="scientific">Kribbella aluminosa</name>
    <dbReference type="NCBI Taxonomy" id="416017"/>
    <lineage>
        <taxon>Bacteria</taxon>
        <taxon>Bacillati</taxon>
        <taxon>Actinomycetota</taxon>
        <taxon>Actinomycetes</taxon>
        <taxon>Propionibacteriales</taxon>
        <taxon>Kribbellaceae</taxon>
        <taxon>Kribbella</taxon>
    </lineage>
</organism>
<dbReference type="PANTHER" id="PTHR31611">
    <property type="entry name" value="HIGH-AFFINITY NICKEL TRANSPORT PROTEIN NIC1"/>
    <property type="match status" value="1"/>
</dbReference>
<dbReference type="NCBIfam" id="TIGR00802">
    <property type="entry name" value="nico"/>
    <property type="match status" value="1"/>
</dbReference>
<evidence type="ECO:0000256" key="2">
    <source>
        <dbReference type="ARBA" id="ARBA00010892"/>
    </source>
</evidence>
<dbReference type="PANTHER" id="PTHR31611:SF0">
    <property type="entry name" value="HIGH-AFFINITY NICKEL TRANSPORT PROTEIN NIC1"/>
    <property type="match status" value="1"/>
</dbReference>
<evidence type="ECO:0000256" key="6">
    <source>
        <dbReference type="ARBA" id="ARBA00022989"/>
    </source>
</evidence>
<evidence type="ECO:0000256" key="5">
    <source>
        <dbReference type="ARBA" id="ARBA00022692"/>
    </source>
</evidence>
<evidence type="ECO:0000256" key="4">
    <source>
        <dbReference type="ARBA" id="ARBA00022596"/>
    </source>
</evidence>
<dbReference type="Pfam" id="PF03824">
    <property type="entry name" value="NicO"/>
    <property type="match status" value="1"/>
</dbReference>
<evidence type="ECO:0000256" key="8">
    <source>
        <dbReference type="SAM" id="Phobius"/>
    </source>
</evidence>
<feature type="transmembrane region" description="Helical" evidence="8">
    <location>
        <begin position="41"/>
        <end position="60"/>
    </location>
</feature>
<gene>
    <name evidence="9" type="ORF">JOF29_004246</name>
</gene>
<sequence>MKRMDVTGREWTSVGGMAAFVLLLHLVGWGVLALIVAPRHYLLGSAGVFGVGLGVTAYTLGMRHAFDADHIAAIDNTTRKLMADGRRPLSVGFWFSLGHSTVVFTLCFLLGIGVRALAGQVADDSSRLQQVTGVIGTAVSGVFLYLIAALNLAVLVGVIKVFRRMRTGAYDEATLEQHLNNRGFMNRILSGVTKAVTRPWQMYPIGFLFGLGFDTATEVSLLVLAGGAAAFSLPWYAVLTLPILFAAGMSLLDTIDGCLMNFAYGWAFAKPVRKVYYNITITGLSVAVALVIGSIELISILTEKLHIDDGPPGGDRRRGPEQRRLRDRRTVRAHLAGGARHLEVRPHRGEVVRRYSVGSRGPFPGRAGRGPRAAGPPCIQNRLERADCGPCGEVMRACRSTHRHTLRRNRGSRCCCSTSSYSGGSRGCGRGSTSARREDEPRGPAGLVGVAAVLVELVGVGAVVGAGDLEPYAPVPNGERLRGRHQFARDALAAGGFGDDEGDDAAGEAGQLDERLDVHSDQAEKVAVGIGHVDGTGRVIGPEPDPGGGRGEVVLGIAELLQQVVDGCAVGGAGRPDHAIGKSK</sequence>
<feature type="transmembrane region" description="Helical" evidence="8">
    <location>
        <begin position="207"/>
        <end position="229"/>
    </location>
</feature>
<feature type="transmembrane region" description="Helical" evidence="8">
    <location>
        <begin position="12"/>
        <end position="35"/>
    </location>
</feature>
<evidence type="ECO:0000313" key="9">
    <source>
        <dbReference type="EMBL" id="MBP2353163.1"/>
    </source>
</evidence>
<comment type="subcellular location">
    <subcellularLocation>
        <location evidence="1">Endomembrane system</location>
        <topology evidence="1">Multi-pass membrane protein</topology>
    </subcellularLocation>
</comment>